<gene>
    <name evidence="2" type="ORF">ATJ93_3048</name>
</gene>
<evidence type="ECO:0008006" key="4">
    <source>
        <dbReference type="Google" id="ProtNLM"/>
    </source>
</evidence>
<feature type="transmembrane region" description="Helical" evidence="1">
    <location>
        <begin position="521"/>
        <end position="540"/>
    </location>
</feature>
<proteinExistence type="predicted"/>
<feature type="transmembrane region" description="Helical" evidence="1">
    <location>
        <begin position="492"/>
        <end position="509"/>
    </location>
</feature>
<organism evidence="2 3">
    <name type="scientific">Halopiger aswanensis</name>
    <dbReference type="NCBI Taxonomy" id="148449"/>
    <lineage>
        <taxon>Archaea</taxon>
        <taxon>Methanobacteriati</taxon>
        <taxon>Methanobacteriota</taxon>
        <taxon>Stenosarchaea group</taxon>
        <taxon>Halobacteria</taxon>
        <taxon>Halobacteriales</taxon>
        <taxon>Natrialbaceae</taxon>
        <taxon>Halopiger</taxon>
    </lineage>
</organism>
<feature type="transmembrane region" description="Helical" evidence="1">
    <location>
        <begin position="393"/>
        <end position="411"/>
    </location>
</feature>
<reference evidence="2 3" key="1">
    <citation type="submission" date="2018-09" db="EMBL/GenBank/DDBJ databases">
        <title>Genomic Encyclopedia of Archaeal and Bacterial Type Strains, Phase II (KMG-II): from individual species to whole genera.</title>
        <authorList>
            <person name="Goeker M."/>
        </authorList>
    </citation>
    <scope>NUCLEOTIDE SEQUENCE [LARGE SCALE GENOMIC DNA]</scope>
    <source>
        <strain evidence="2 3">DSM 13151</strain>
    </source>
</reference>
<keyword evidence="1" id="KW-1133">Transmembrane helix</keyword>
<dbReference type="RefSeq" id="WP_120245442.1">
    <property type="nucleotide sequence ID" value="NZ_RAPO01000003.1"/>
</dbReference>
<dbReference type="AlphaFoldDB" id="A0A419WD74"/>
<feature type="transmembrane region" description="Helical" evidence="1">
    <location>
        <begin position="464"/>
        <end position="483"/>
    </location>
</feature>
<feature type="transmembrane region" description="Helical" evidence="1">
    <location>
        <begin position="152"/>
        <end position="177"/>
    </location>
</feature>
<evidence type="ECO:0000256" key="1">
    <source>
        <dbReference type="SAM" id="Phobius"/>
    </source>
</evidence>
<keyword evidence="3" id="KW-1185">Reference proteome</keyword>
<name>A0A419WD74_9EURY</name>
<comment type="caution">
    <text evidence="2">The sequence shown here is derived from an EMBL/GenBank/DDBJ whole genome shotgun (WGS) entry which is preliminary data.</text>
</comment>
<keyword evidence="1" id="KW-0472">Membrane</keyword>
<feature type="transmembrane region" description="Helical" evidence="1">
    <location>
        <begin position="432"/>
        <end position="452"/>
    </location>
</feature>
<evidence type="ECO:0000313" key="2">
    <source>
        <dbReference type="EMBL" id="RKD93424.1"/>
    </source>
</evidence>
<feature type="transmembrane region" description="Helical" evidence="1">
    <location>
        <begin position="120"/>
        <end position="140"/>
    </location>
</feature>
<feature type="transmembrane region" description="Helical" evidence="1">
    <location>
        <begin position="189"/>
        <end position="208"/>
    </location>
</feature>
<dbReference type="OrthoDB" id="170442at2157"/>
<feature type="transmembrane region" description="Helical" evidence="1">
    <location>
        <begin position="371"/>
        <end position="387"/>
    </location>
</feature>
<keyword evidence="1" id="KW-0812">Transmembrane</keyword>
<evidence type="ECO:0000313" key="3">
    <source>
        <dbReference type="Proteomes" id="UP000283805"/>
    </source>
</evidence>
<dbReference type="EMBL" id="RAPO01000003">
    <property type="protein sequence ID" value="RKD93424.1"/>
    <property type="molecule type" value="Genomic_DNA"/>
</dbReference>
<feature type="transmembrane region" description="Helical" evidence="1">
    <location>
        <begin position="26"/>
        <end position="48"/>
    </location>
</feature>
<accession>A0A419WD74</accession>
<feature type="transmembrane region" description="Helical" evidence="1">
    <location>
        <begin position="68"/>
        <end position="89"/>
    </location>
</feature>
<dbReference type="Proteomes" id="UP000283805">
    <property type="component" value="Unassembled WGS sequence"/>
</dbReference>
<feature type="transmembrane region" description="Helical" evidence="1">
    <location>
        <begin position="276"/>
        <end position="298"/>
    </location>
</feature>
<protein>
    <recommendedName>
        <fullName evidence="4">ABC-2 family transporter</fullName>
    </recommendedName>
</protein>
<sequence length="546" mass="57912">MAGGELSTAIRVARADVLQRFRSRRLLIVLAIVAVIGYQLNVGTFDLFYQDTVDGATVDYRGERTAPYVGLTTGLTGGMFLLLVGYYVLASSLRRDRSTGFDELLASTPVRDRTYLLGTWLSHVTVVAAILATLAGAALVNHAVHGVGRTDPVWIVGGVFLIAFPVGCFVAGFTLVLQSTDRLRGTAGNVVYFFGAIAVLTAAAAAVGDDAGGTTSIPFWVRAVDSVGLVGTGEMTVDALLSVAPEYDGPPVANYGTGTIDGEVVTFEWNGGAWPAWFFANRLGFSLAGIGLALVATLPYDRYDAGDESTSGTLVDRFRRFVPSVFSRDSEEGDATEPTNVSLTPVANRSAGGFGRLLVQELRLLIRGRPWWWYAGAAVITVVGAAGTVPSEAIVSVAAIWPLFVWSGMGYRSVHHRVTPFIVSSRQPYRQLLAEWAAGALVTGAFLGVAVWPTVLEAGLEGAVVFGGAVLFVPSVAQTLGLWSRTRRTFELIYLVLWYAGPLNGVPPLDFAGATTETVGTAIPVAFGAVGLIALGAAVVHRWRRT</sequence>